<feature type="region of interest" description="Disordered" evidence="1">
    <location>
        <begin position="24"/>
        <end position="77"/>
    </location>
</feature>
<dbReference type="EMBL" id="BONG01000012">
    <property type="protein sequence ID" value="GIF89040.1"/>
    <property type="molecule type" value="Genomic_DNA"/>
</dbReference>
<name>A0A8J3K1L3_9ACTN</name>
<feature type="compositionally biased region" description="Basic and acidic residues" evidence="1">
    <location>
        <begin position="27"/>
        <end position="37"/>
    </location>
</feature>
<feature type="compositionally biased region" description="Basic and acidic residues" evidence="1">
    <location>
        <begin position="48"/>
        <end position="77"/>
    </location>
</feature>
<proteinExistence type="predicted"/>
<dbReference type="AlphaFoldDB" id="A0A8J3K1L3"/>
<comment type="caution">
    <text evidence="2">The sequence shown here is derived from an EMBL/GenBank/DDBJ whole genome shotgun (WGS) entry which is preliminary data.</text>
</comment>
<keyword evidence="3" id="KW-1185">Reference proteome</keyword>
<evidence type="ECO:0000313" key="3">
    <source>
        <dbReference type="Proteomes" id="UP000619293"/>
    </source>
</evidence>
<gene>
    <name evidence="2" type="ORF">Cch02nite_24840</name>
</gene>
<sequence>MVEAVEAGRRTRRAWSYAAGVSTEADFGGRDDDRVVELEDDAPVLPDQTREDTDRGWGERSWSNDDRLRDERPPHWD</sequence>
<evidence type="ECO:0000313" key="2">
    <source>
        <dbReference type="EMBL" id="GIF89040.1"/>
    </source>
</evidence>
<organism evidence="2 3">
    <name type="scientific">Catellatospora chokoriensis</name>
    <dbReference type="NCBI Taxonomy" id="310353"/>
    <lineage>
        <taxon>Bacteria</taxon>
        <taxon>Bacillati</taxon>
        <taxon>Actinomycetota</taxon>
        <taxon>Actinomycetes</taxon>
        <taxon>Micromonosporales</taxon>
        <taxon>Micromonosporaceae</taxon>
        <taxon>Catellatospora</taxon>
    </lineage>
</organism>
<accession>A0A8J3K1L3</accession>
<protein>
    <submittedName>
        <fullName evidence="2">Uncharacterized protein</fullName>
    </submittedName>
</protein>
<evidence type="ECO:0000256" key="1">
    <source>
        <dbReference type="SAM" id="MobiDB-lite"/>
    </source>
</evidence>
<reference evidence="2 3" key="1">
    <citation type="submission" date="2021-01" db="EMBL/GenBank/DDBJ databases">
        <title>Whole genome shotgun sequence of Catellatospora chokoriensis NBRC 107358.</title>
        <authorList>
            <person name="Komaki H."/>
            <person name="Tamura T."/>
        </authorList>
    </citation>
    <scope>NUCLEOTIDE SEQUENCE [LARGE SCALE GENOMIC DNA]</scope>
    <source>
        <strain evidence="2 3">NBRC 107358</strain>
    </source>
</reference>
<dbReference type="Proteomes" id="UP000619293">
    <property type="component" value="Unassembled WGS sequence"/>
</dbReference>